<dbReference type="InterPro" id="IPR057252">
    <property type="entry name" value="CoiA_C"/>
</dbReference>
<dbReference type="Pfam" id="PF25164">
    <property type="entry name" value="CoiA_N"/>
    <property type="match status" value="1"/>
</dbReference>
<dbReference type="Pfam" id="PF06054">
    <property type="entry name" value="CoiA_nuc"/>
    <property type="match status" value="1"/>
</dbReference>
<feature type="domain" description="Competence protein CoiA-like N-terminal" evidence="2">
    <location>
        <begin position="18"/>
        <end position="58"/>
    </location>
</feature>
<evidence type="ECO:0000313" key="5">
    <source>
        <dbReference type="Proteomes" id="UP001589738"/>
    </source>
</evidence>
<proteinExistence type="predicted"/>
<dbReference type="InterPro" id="IPR057253">
    <property type="entry name" value="CoiA-like_N"/>
</dbReference>
<dbReference type="InterPro" id="IPR021176">
    <property type="entry name" value="Competence-induced_CoiA"/>
</dbReference>
<dbReference type="PIRSF" id="PIRSF007487">
    <property type="entry name" value="Competence-induced_CoiA_bac"/>
    <property type="match status" value="1"/>
</dbReference>
<reference evidence="4 5" key="1">
    <citation type="submission" date="2024-09" db="EMBL/GenBank/DDBJ databases">
        <authorList>
            <person name="Sun Q."/>
            <person name="Mori K."/>
        </authorList>
    </citation>
    <scope>NUCLEOTIDE SEQUENCE [LARGE SCALE GENOMIC DNA]</scope>
    <source>
        <strain evidence="4 5">CGMCC 1.9126</strain>
    </source>
</reference>
<dbReference type="InterPro" id="IPR010330">
    <property type="entry name" value="CoiA_nuc"/>
</dbReference>
<name>A0ABV6KPC9_9BACI</name>
<protein>
    <submittedName>
        <fullName evidence="4">Competence protein CoiA</fullName>
    </submittedName>
</protein>
<dbReference type="Proteomes" id="UP001589738">
    <property type="component" value="Unassembled WGS sequence"/>
</dbReference>
<sequence>MLTAKNHFGETVYIGDLIKKEGVQQLKGNHYFCPQCEGKVIVKLGVQRISHFAHVHLSPQCVEYDRESAYHMQAKMQLYEWLESECSKVDLEVFLPDIIQRPDLMFTYLGNTYCVEYQCSPISEEIFQKRTNGYLSKGLIPLWILGANKLHRKQTNVITLPKFQSLFIKRNHTGAWYLSSYCPSIKSFITITNLHPLSPHTMQCDYEIIPQSQLHLPQWLNPIFQNTFYVANWCKGIQHVKDTMIRYHTDKLFLQELYRNQLHLYLLPPYVGVPLRDNLLLETSPIIWQMYVLLDNIFSKKVGIILTKEDVYKRLEKRINRNHIKIRNHIKPSVNQLLALIREYLYLLTKCQVLKEIKPNVYRYENQMSFPFTISEASNFEKKFYNNLTSEKIVWY</sequence>
<dbReference type="EMBL" id="JBHLUU010000022">
    <property type="protein sequence ID" value="MFC0475189.1"/>
    <property type="molecule type" value="Genomic_DNA"/>
</dbReference>
<organism evidence="4 5">
    <name type="scientific">Robertmurraya beringensis</name>
    <dbReference type="NCBI Taxonomy" id="641660"/>
    <lineage>
        <taxon>Bacteria</taxon>
        <taxon>Bacillati</taxon>
        <taxon>Bacillota</taxon>
        <taxon>Bacilli</taxon>
        <taxon>Bacillales</taxon>
        <taxon>Bacillaceae</taxon>
        <taxon>Robertmurraya</taxon>
    </lineage>
</organism>
<evidence type="ECO:0000259" key="1">
    <source>
        <dbReference type="Pfam" id="PF06054"/>
    </source>
</evidence>
<gene>
    <name evidence="4" type="ORF">ACFFHF_07940</name>
</gene>
<dbReference type="Pfam" id="PF25166">
    <property type="entry name" value="CoiA_C"/>
    <property type="match status" value="1"/>
</dbReference>
<keyword evidence="5" id="KW-1185">Reference proteome</keyword>
<dbReference type="RefSeq" id="WP_160546384.1">
    <property type="nucleotide sequence ID" value="NZ_JBHLUU010000022.1"/>
</dbReference>
<feature type="domain" description="Competence protein CoiA nuclease-like" evidence="1">
    <location>
        <begin position="67"/>
        <end position="222"/>
    </location>
</feature>
<accession>A0ABV6KPC9</accession>
<evidence type="ECO:0000313" key="4">
    <source>
        <dbReference type="EMBL" id="MFC0475189.1"/>
    </source>
</evidence>
<evidence type="ECO:0000259" key="3">
    <source>
        <dbReference type="Pfam" id="PF25166"/>
    </source>
</evidence>
<comment type="caution">
    <text evidence="4">The sequence shown here is derived from an EMBL/GenBank/DDBJ whole genome shotgun (WGS) entry which is preliminary data.</text>
</comment>
<evidence type="ECO:0000259" key="2">
    <source>
        <dbReference type="Pfam" id="PF25164"/>
    </source>
</evidence>
<feature type="domain" description="Competence protein CoiA C-terminal" evidence="3">
    <location>
        <begin position="232"/>
        <end position="376"/>
    </location>
</feature>